<sequence>MEHRQFKNNFKGWWCYSMNYEGVGYSFMKRLQNVKEKLIQWNKEDFKLLQTKRNNLIQRITKLDEEEGRPTWNGEKWEHMRGMKQELEHILLMEGRLAHQKLKVNGQEKGMQTHNSLIEC</sequence>
<accession>A0AAP0IA93</accession>
<name>A0AAP0IA93_9MAGN</name>
<dbReference type="AlphaFoldDB" id="A0AAP0IA93"/>
<dbReference type="EMBL" id="JBBNAG010000008">
    <property type="protein sequence ID" value="KAK9111492.1"/>
    <property type="molecule type" value="Genomic_DNA"/>
</dbReference>
<comment type="caution">
    <text evidence="1">The sequence shown here is derived from an EMBL/GenBank/DDBJ whole genome shotgun (WGS) entry which is preliminary data.</text>
</comment>
<evidence type="ECO:0000313" key="1">
    <source>
        <dbReference type="EMBL" id="KAK9111492.1"/>
    </source>
</evidence>
<evidence type="ECO:0000313" key="2">
    <source>
        <dbReference type="Proteomes" id="UP001419268"/>
    </source>
</evidence>
<gene>
    <name evidence="1" type="ORF">Scep_019011</name>
</gene>
<reference evidence="1 2" key="1">
    <citation type="submission" date="2024-01" db="EMBL/GenBank/DDBJ databases">
        <title>Genome assemblies of Stephania.</title>
        <authorList>
            <person name="Yang L."/>
        </authorList>
    </citation>
    <scope>NUCLEOTIDE SEQUENCE [LARGE SCALE GENOMIC DNA]</scope>
    <source>
        <strain evidence="1">JXDWG</strain>
        <tissue evidence="1">Leaf</tissue>
    </source>
</reference>
<organism evidence="1 2">
    <name type="scientific">Stephania cephalantha</name>
    <dbReference type="NCBI Taxonomy" id="152367"/>
    <lineage>
        <taxon>Eukaryota</taxon>
        <taxon>Viridiplantae</taxon>
        <taxon>Streptophyta</taxon>
        <taxon>Embryophyta</taxon>
        <taxon>Tracheophyta</taxon>
        <taxon>Spermatophyta</taxon>
        <taxon>Magnoliopsida</taxon>
        <taxon>Ranunculales</taxon>
        <taxon>Menispermaceae</taxon>
        <taxon>Menispermoideae</taxon>
        <taxon>Cissampelideae</taxon>
        <taxon>Stephania</taxon>
    </lineage>
</organism>
<proteinExistence type="predicted"/>
<dbReference type="Proteomes" id="UP001419268">
    <property type="component" value="Unassembled WGS sequence"/>
</dbReference>
<keyword evidence="2" id="KW-1185">Reference proteome</keyword>
<protein>
    <submittedName>
        <fullName evidence="1">Uncharacterized protein</fullName>
    </submittedName>
</protein>